<accession>A0A1F6CF09</accession>
<proteinExistence type="predicted"/>
<evidence type="ECO:0000313" key="2">
    <source>
        <dbReference type="EMBL" id="OGG47845.1"/>
    </source>
</evidence>
<evidence type="ECO:0000259" key="1">
    <source>
        <dbReference type="PROSITE" id="PS50879"/>
    </source>
</evidence>
<gene>
    <name evidence="2" type="ORF">A2671_01280</name>
</gene>
<evidence type="ECO:0000313" key="3">
    <source>
        <dbReference type="Proteomes" id="UP000178344"/>
    </source>
</evidence>
<dbReference type="InterPro" id="IPR012337">
    <property type="entry name" value="RNaseH-like_sf"/>
</dbReference>
<dbReference type="CDD" id="cd09279">
    <property type="entry name" value="RNase_HI_like"/>
    <property type="match status" value="1"/>
</dbReference>
<dbReference type="Gene3D" id="3.30.420.10">
    <property type="entry name" value="Ribonuclease H-like superfamily/Ribonuclease H"/>
    <property type="match status" value="1"/>
</dbReference>
<protein>
    <recommendedName>
        <fullName evidence="1">RNase H type-1 domain-containing protein</fullName>
    </recommendedName>
</protein>
<sequence>MKRIILYTDGGARGNPGPAGAGAVITDESGKVLKEISKFLGRQTNNWAEYEAVILGLEALKKIFSAEKRKELDIEIKMDSELVARQLSGVYQIKEETLFPQFIKVHNLQVKDFPHVTFAHVRREQNKEADRLANDAMDGHSDIV</sequence>
<dbReference type="GO" id="GO:0004523">
    <property type="term" value="F:RNA-DNA hybrid ribonuclease activity"/>
    <property type="evidence" value="ECO:0007669"/>
    <property type="project" value="InterPro"/>
</dbReference>
<dbReference type="PANTHER" id="PTHR46387:SF2">
    <property type="entry name" value="RIBONUCLEASE HI"/>
    <property type="match status" value="1"/>
</dbReference>
<dbReference type="InterPro" id="IPR036397">
    <property type="entry name" value="RNaseH_sf"/>
</dbReference>
<dbReference type="EMBL" id="MFKQ01000001">
    <property type="protein sequence ID" value="OGG47845.1"/>
    <property type="molecule type" value="Genomic_DNA"/>
</dbReference>
<dbReference type="InterPro" id="IPR002156">
    <property type="entry name" value="RNaseH_domain"/>
</dbReference>
<dbReference type="Pfam" id="PF13456">
    <property type="entry name" value="RVT_3"/>
    <property type="match status" value="1"/>
</dbReference>
<reference evidence="2 3" key="1">
    <citation type="journal article" date="2016" name="Nat. Commun.">
        <title>Thousands of microbial genomes shed light on interconnected biogeochemical processes in an aquifer system.</title>
        <authorList>
            <person name="Anantharaman K."/>
            <person name="Brown C.T."/>
            <person name="Hug L.A."/>
            <person name="Sharon I."/>
            <person name="Castelle C.J."/>
            <person name="Probst A.J."/>
            <person name="Thomas B.C."/>
            <person name="Singh A."/>
            <person name="Wilkins M.J."/>
            <person name="Karaoz U."/>
            <person name="Brodie E.L."/>
            <person name="Williams K.H."/>
            <person name="Hubbard S.S."/>
            <person name="Banfield J.F."/>
        </authorList>
    </citation>
    <scope>NUCLEOTIDE SEQUENCE [LARGE SCALE GENOMIC DNA]</scope>
</reference>
<dbReference type="Proteomes" id="UP000178344">
    <property type="component" value="Unassembled WGS sequence"/>
</dbReference>
<dbReference type="PANTHER" id="PTHR46387">
    <property type="entry name" value="POLYNUCLEOTIDYL TRANSFERASE, RIBONUCLEASE H-LIKE SUPERFAMILY PROTEIN"/>
    <property type="match status" value="1"/>
</dbReference>
<comment type="caution">
    <text evidence="2">The sequence shown here is derived from an EMBL/GenBank/DDBJ whole genome shotgun (WGS) entry which is preliminary data.</text>
</comment>
<feature type="domain" description="RNase H type-1" evidence="1">
    <location>
        <begin position="1"/>
        <end position="138"/>
    </location>
</feature>
<dbReference type="SUPFAM" id="SSF53098">
    <property type="entry name" value="Ribonuclease H-like"/>
    <property type="match status" value="1"/>
</dbReference>
<name>A0A1F6CF09_9BACT</name>
<dbReference type="PROSITE" id="PS50879">
    <property type="entry name" value="RNASE_H_1"/>
    <property type="match status" value="1"/>
</dbReference>
<dbReference type="AlphaFoldDB" id="A0A1F6CF09"/>
<organism evidence="2 3">
    <name type="scientific">Candidatus Kaiserbacteria bacterium RIFCSPHIGHO2_01_FULL_49_13</name>
    <dbReference type="NCBI Taxonomy" id="1798477"/>
    <lineage>
        <taxon>Bacteria</taxon>
        <taxon>Candidatus Kaiseribacteriota</taxon>
    </lineage>
</organism>
<dbReference type="GO" id="GO:0003676">
    <property type="term" value="F:nucleic acid binding"/>
    <property type="evidence" value="ECO:0007669"/>
    <property type="project" value="InterPro"/>
</dbReference>